<protein>
    <submittedName>
        <fullName evidence="1">Uncharacterized protein</fullName>
    </submittedName>
</protein>
<name>A0ABQ5KTK2_9EUKA</name>
<proteinExistence type="predicted"/>
<gene>
    <name evidence="1" type="ORF">ADUPG1_008877</name>
</gene>
<organism evidence="1 2">
    <name type="scientific">Aduncisulcus paluster</name>
    <dbReference type="NCBI Taxonomy" id="2918883"/>
    <lineage>
        <taxon>Eukaryota</taxon>
        <taxon>Metamonada</taxon>
        <taxon>Carpediemonas-like organisms</taxon>
        <taxon>Aduncisulcus</taxon>
    </lineage>
</organism>
<dbReference type="EMBL" id="BQXS01011066">
    <property type="protein sequence ID" value="GKT35790.1"/>
    <property type="molecule type" value="Genomic_DNA"/>
</dbReference>
<dbReference type="Proteomes" id="UP001057375">
    <property type="component" value="Unassembled WGS sequence"/>
</dbReference>
<comment type="caution">
    <text evidence="1">The sequence shown here is derived from an EMBL/GenBank/DDBJ whole genome shotgun (WGS) entry which is preliminary data.</text>
</comment>
<reference evidence="1" key="1">
    <citation type="submission" date="2022-03" db="EMBL/GenBank/DDBJ databases">
        <title>Draft genome sequence of Aduncisulcus paluster, a free-living microaerophilic Fornicata.</title>
        <authorList>
            <person name="Yuyama I."/>
            <person name="Kume K."/>
            <person name="Tamura T."/>
            <person name="Inagaki Y."/>
            <person name="Hashimoto T."/>
        </authorList>
    </citation>
    <scope>NUCLEOTIDE SEQUENCE</scope>
    <source>
        <strain evidence="1">NY0171</strain>
    </source>
</reference>
<sequence>MFVTQKSFKFYSSCVHHAVMWRKHEGKILCKEAIAKLASEHAPSIKAKDVKQKLNEILKEKCLREGIVIIEDTIKEMITFLMYTINNCIAESDYTPENVSSRLRDDDEIDLAYYL</sequence>
<evidence type="ECO:0000313" key="2">
    <source>
        <dbReference type="Proteomes" id="UP001057375"/>
    </source>
</evidence>
<accession>A0ABQ5KTK2</accession>
<evidence type="ECO:0000313" key="1">
    <source>
        <dbReference type="EMBL" id="GKT35790.1"/>
    </source>
</evidence>
<keyword evidence="2" id="KW-1185">Reference proteome</keyword>